<organism evidence="1">
    <name type="scientific">Rhizophora mucronata</name>
    <name type="common">Asiatic mangrove</name>
    <dbReference type="NCBI Taxonomy" id="61149"/>
    <lineage>
        <taxon>Eukaryota</taxon>
        <taxon>Viridiplantae</taxon>
        <taxon>Streptophyta</taxon>
        <taxon>Embryophyta</taxon>
        <taxon>Tracheophyta</taxon>
        <taxon>Spermatophyta</taxon>
        <taxon>Magnoliopsida</taxon>
        <taxon>eudicotyledons</taxon>
        <taxon>Gunneridae</taxon>
        <taxon>Pentapetalae</taxon>
        <taxon>rosids</taxon>
        <taxon>fabids</taxon>
        <taxon>Malpighiales</taxon>
        <taxon>Rhizophoraceae</taxon>
        <taxon>Rhizophora</taxon>
    </lineage>
</organism>
<evidence type="ECO:0000313" key="1">
    <source>
        <dbReference type="EMBL" id="MBX64861.1"/>
    </source>
</evidence>
<sequence length="105" mass="11563">MITVSAKPAALALSNSALVILVARRTILGNLCIWKCPFCFQSSSHVLVPTSSSAIHKSFSTRTISGWKLFLSFDPEVKELFIPLLLAAKLRQLTTSVTIPSLFKW</sequence>
<dbReference type="EMBL" id="GGEC01084377">
    <property type="protein sequence ID" value="MBX64861.1"/>
    <property type="molecule type" value="Transcribed_RNA"/>
</dbReference>
<proteinExistence type="predicted"/>
<name>A0A2P2QD10_RHIMU</name>
<dbReference type="AlphaFoldDB" id="A0A2P2QD10"/>
<accession>A0A2P2QD10</accession>
<reference evidence="1" key="1">
    <citation type="submission" date="2018-02" db="EMBL/GenBank/DDBJ databases">
        <title>Rhizophora mucronata_Transcriptome.</title>
        <authorList>
            <person name="Meera S.P."/>
            <person name="Sreeshan A."/>
            <person name="Augustine A."/>
        </authorList>
    </citation>
    <scope>NUCLEOTIDE SEQUENCE</scope>
    <source>
        <tissue evidence="1">Leaf</tissue>
    </source>
</reference>
<protein>
    <submittedName>
        <fullName evidence="1">Uncharacterized protein</fullName>
    </submittedName>
</protein>